<name>A0A5Q2WBY0_9CAUD</name>
<organism evidence="1 2">
    <name type="scientific">Vibrio phage vB_VhaP_VH-5</name>
    <dbReference type="NCBI Taxonomy" id="2660694"/>
    <lineage>
        <taxon>Viruses</taxon>
        <taxon>Duplodnaviria</taxon>
        <taxon>Heunggongvirae</taxon>
        <taxon>Uroviricota</taxon>
        <taxon>Caudoviricetes</taxon>
        <taxon>Autographivirales</taxon>
        <taxon>Autoscriptoviridae</taxon>
        <taxon>Linggongvirus</taxon>
        <taxon>Linggongvirus VH5</taxon>
    </lineage>
</organism>
<dbReference type="SUPFAM" id="SSF52402">
    <property type="entry name" value="Adenine nucleotide alpha hydrolases-like"/>
    <property type="match status" value="1"/>
</dbReference>
<dbReference type="Proteomes" id="UP000396795">
    <property type="component" value="Segment"/>
</dbReference>
<evidence type="ECO:0000313" key="2">
    <source>
        <dbReference type="Proteomes" id="UP000396795"/>
    </source>
</evidence>
<dbReference type="InterPro" id="IPR014729">
    <property type="entry name" value="Rossmann-like_a/b/a_fold"/>
</dbReference>
<dbReference type="EMBL" id="MN497414">
    <property type="protein sequence ID" value="QGH73774.1"/>
    <property type="molecule type" value="Genomic_DNA"/>
</dbReference>
<dbReference type="Gene3D" id="3.40.50.620">
    <property type="entry name" value="HUPs"/>
    <property type="match status" value="1"/>
</dbReference>
<keyword evidence="2" id="KW-1185">Reference proteome</keyword>
<evidence type="ECO:0000313" key="1">
    <source>
        <dbReference type="EMBL" id="QGH73774.1"/>
    </source>
</evidence>
<dbReference type="SMR" id="A0A5Q2WBY0"/>
<accession>A0A5Q2WBY0</accession>
<protein>
    <submittedName>
        <fullName evidence="1">Uncharacterized protein</fullName>
    </submittedName>
</protein>
<proteinExistence type="predicted"/>
<sequence>MSTNSPRVLCHFSCGAPSAVATKLAIEKYGKDNVTVFNIQITEEHPDNQRFLKECELWFGVPVTTVRNENFKGSIYEVFKQGFIKSPQGAACTTQLKRKVRASFQNPDDIHVFGFTTEEEQRAIDFNERNPSLTTDWVLLDAGFNRNDCLGVLAGVGIGIPQMYKLGYNNNNCVGCVKGGMGYWNKIRKDFPHVFARMAMVEREVGHSLLKDKDGAVWLDELDPDRGRMSKEPDIECSLVCSSTLETLNN</sequence>
<reference evidence="1 2" key="1">
    <citation type="submission" date="2019-09" db="EMBL/GenBank/DDBJ databases">
        <authorList>
            <person name="Cui H."/>
            <person name="Cong C."/>
            <person name="Xu Y."/>
            <person name="Wang L."/>
            <person name="Li X."/>
            <person name="Zhang J."/>
        </authorList>
    </citation>
    <scope>NUCLEOTIDE SEQUENCE [LARGE SCALE GENOMIC DNA]</scope>
</reference>